<feature type="coiled-coil region" evidence="3">
    <location>
        <begin position="98"/>
        <end position="158"/>
    </location>
</feature>
<feature type="domain" description="Multidrug resistance protein MdtA-like beta-barrel" evidence="5">
    <location>
        <begin position="203"/>
        <end position="272"/>
    </location>
</feature>
<proteinExistence type="inferred from homology"/>
<feature type="domain" description="Multidrug resistance protein MdtA-like C-terminal permuted SH3" evidence="6">
    <location>
        <begin position="289"/>
        <end position="349"/>
    </location>
</feature>
<dbReference type="InterPro" id="IPR058625">
    <property type="entry name" value="MdtA-like_BSH"/>
</dbReference>
<dbReference type="RefSeq" id="WP_330974727.1">
    <property type="nucleotide sequence ID" value="NZ_JAZGLY010000004.1"/>
</dbReference>
<dbReference type="Gene3D" id="2.40.30.170">
    <property type="match status" value="1"/>
</dbReference>
<dbReference type="PANTHER" id="PTHR30158">
    <property type="entry name" value="ACRA/E-RELATED COMPONENT OF DRUG EFFLUX TRANSPORTER"/>
    <property type="match status" value="1"/>
</dbReference>
<evidence type="ECO:0000256" key="2">
    <source>
        <dbReference type="ARBA" id="ARBA00009477"/>
    </source>
</evidence>
<keyword evidence="3" id="KW-0175">Coiled coil</keyword>
<dbReference type="Gene3D" id="1.10.287.470">
    <property type="entry name" value="Helix hairpin bin"/>
    <property type="match status" value="1"/>
</dbReference>
<reference evidence="7 8" key="1">
    <citation type="submission" date="2024-01" db="EMBL/GenBank/DDBJ databases">
        <title>Niabella digestum sp. nov., isolated from waste digestion system.</title>
        <authorList>
            <person name="Zhang L."/>
        </authorList>
    </citation>
    <scope>NUCLEOTIDE SEQUENCE [LARGE SCALE GENOMIC DNA]</scope>
    <source>
        <strain evidence="7 8">A18</strain>
    </source>
</reference>
<dbReference type="EMBL" id="JAZGLY010000004">
    <property type="protein sequence ID" value="MEE6187318.1"/>
    <property type="molecule type" value="Genomic_DNA"/>
</dbReference>
<evidence type="ECO:0000313" key="8">
    <source>
        <dbReference type="Proteomes" id="UP001357452"/>
    </source>
</evidence>
<gene>
    <name evidence="7" type="ORF">V2H41_08540</name>
</gene>
<sequence length="363" mass="40336">MELRYIVYIVFISIVIAACSSNATQTSSELRDFPVIRVEPRDTVISKTYVANIEAAKNVRVHARVSGLIKAVLVSEGQHVQKGQPLFKINDDVLRVELEKTNAAYHAAEAAVKMAQVELSQIKALFDKKIVAKSELDIAQAKYESALAQKNLAKAEQHAIQQKINFTTITAPFNGVIDRIPFKEGSLVNEGDLLTTISDLSHVYAYFSIPEDEYFELLGNNESIFAQRIQLQLPNGEVYRYKGELHKAESEIDRITGSIAFKAKFSNPDGLIKHGTSGKLLLSKTQEKAILVPHKSVFSIQDKNYVFLVSQDNKVKMHHVVLGATLDGVYIVDAGLNGNELIVYEGIQTLREGDVIKPKAYSF</sequence>
<comment type="caution">
    <text evidence="7">The sequence shown here is derived from an EMBL/GenBank/DDBJ whole genome shotgun (WGS) entry which is preliminary data.</text>
</comment>
<evidence type="ECO:0000259" key="4">
    <source>
        <dbReference type="Pfam" id="PF25917"/>
    </source>
</evidence>
<evidence type="ECO:0000259" key="5">
    <source>
        <dbReference type="Pfam" id="PF25944"/>
    </source>
</evidence>
<dbReference type="NCBIfam" id="TIGR01730">
    <property type="entry name" value="RND_mfp"/>
    <property type="match status" value="1"/>
</dbReference>
<dbReference type="InterPro" id="IPR006143">
    <property type="entry name" value="RND_pump_MFP"/>
</dbReference>
<dbReference type="Pfam" id="PF25967">
    <property type="entry name" value="RND-MFP_C"/>
    <property type="match status" value="1"/>
</dbReference>
<dbReference type="Pfam" id="PF25944">
    <property type="entry name" value="Beta-barrel_RND"/>
    <property type="match status" value="1"/>
</dbReference>
<dbReference type="InterPro" id="IPR058626">
    <property type="entry name" value="MdtA-like_b-barrel"/>
</dbReference>
<evidence type="ECO:0000259" key="6">
    <source>
        <dbReference type="Pfam" id="PF25967"/>
    </source>
</evidence>
<dbReference type="Pfam" id="PF25917">
    <property type="entry name" value="BSH_RND"/>
    <property type="match status" value="1"/>
</dbReference>
<dbReference type="Proteomes" id="UP001357452">
    <property type="component" value="Unassembled WGS sequence"/>
</dbReference>
<name>A0ABU7RH50_9BACT</name>
<evidence type="ECO:0000313" key="7">
    <source>
        <dbReference type="EMBL" id="MEE6187318.1"/>
    </source>
</evidence>
<evidence type="ECO:0000256" key="1">
    <source>
        <dbReference type="ARBA" id="ARBA00004196"/>
    </source>
</evidence>
<dbReference type="PROSITE" id="PS51257">
    <property type="entry name" value="PROKAR_LIPOPROTEIN"/>
    <property type="match status" value="1"/>
</dbReference>
<keyword evidence="8" id="KW-1185">Reference proteome</keyword>
<evidence type="ECO:0000256" key="3">
    <source>
        <dbReference type="SAM" id="Coils"/>
    </source>
</evidence>
<organism evidence="7 8">
    <name type="scientific">Niabella digestorum</name>
    <dbReference type="NCBI Taxonomy" id="3117701"/>
    <lineage>
        <taxon>Bacteria</taxon>
        <taxon>Pseudomonadati</taxon>
        <taxon>Bacteroidota</taxon>
        <taxon>Chitinophagia</taxon>
        <taxon>Chitinophagales</taxon>
        <taxon>Chitinophagaceae</taxon>
        <taxon>Niabella</taxon>
    </lineage>
</organism>
<dbReference type="Gene3D" id="2.40.420.20">
    <property type="match status" value="1"/>
</dbReference>
<accession>A0ABU7RH50</accession>
<feature type="domain" description="Multidrug resistance protein MdtA-like barrel-sandwich hybrid" evidence="4">
    <location>
        <begin position="58"/>
        <end position="195"/>
    </location>
</feature>
<comment type="subcellular location">
    <subcellularLocation>
        <location evidence="1">Cell envelope</location>
    </subcellularLocation>
</comment>
<dbReference type="SUPFAM" id="SSF111369">
    <property type="entry name" value="HlyD-like secretion proteins"/>
    <property type="match status" value="1"/>
</dbReference>
<protein>
    <submittedName>
        <fullName evidence="7">Efflux RND transporter periplasmic adaptor subunit</fullName>
    </submittedName>
</protein>
<comment type="similarity">
    <text evidence="2">Belongs to the membrane fusion protein (MFP) (TC 8.A.1) family.</text>
</comment>
<dbReference type="InterPro" id="IPR058627">
    <property type="entry name" value="MdtA-like_C"/>
</dbReference>
<dbReference type="PANTHER" id="PTHR30158:SF23">
    <property type="entry name" value="MULTIDRUG RESISTANCE PROTEIN MEXA"/>
    <property type="match status" value="1"/>
</dbReference>
<dbReference type="Gene3D" id="2.40.50.100">
    <property type="match status" value="1"/>
</dbReference>